<accession>A0AA42LUM3</accession>
<name>A0AA42LUM3_9BURK</name>
<organism evidence="1 2">
    <name type="scientific">Achromobacter spanius</name>
    <dbReference type="NCBI Taxonomy" id="217203"/>
    <lineage>
        <taxon>Bacteria</taxon>
        <taxon>Pseudomonadati</taxon>
        <taxon>Pseudomonadota</taxon>
        <taxon>Betaproteobacteria</taxon>
        <taxon>Burkholderiales</taxon>
        <taxon>Alcaligenaceae</taxon>
        <taxon>Achromobacter</taxon>
    </lineage>
</organism>
<evidence type="ECO:0000313" key="1">
    <source>
        <dbReference type="EMBL" id="MDH0739908.1"/>
    </source>
</evidence>
<dbReference type="RefSeq" id="WP_279997418.1">
    <property type="nucleotide sequence ID" value="NZ_JAOCDZ010000031.1"/>
</dbReference>
<dbReference type="AlphaFoldDB" id="A0AA42LUM3"/>
<reference evidence="1" key="1">
    <citation type="submission" date="2022-09" db="EMBL/GenBank/DDBJ databases">
        <title>Intensive care unit water sources are persistently colonized with multi-drug resistant bacteria and are the site of extensive horizontal gene transfer of antibiotic resistance genes.</title>
        <authorList>
            <person name="Diorio-Toth L."/>
        </authorList>
    </citation>
    <scope>NUCLEOTIDE SEQUENCE</scope>
    <source>
        <strain evidence="1">GD03843</strain>
    </source>
</reference>
<proteinExistence type="predicted"/>
<dbReference type="Proteomes" id="UP001161094">
    <property type="component" value="Unassembled WGS sequence"/>
</dbReference>
<comment type="caution">
    <text evidence="1">The sequence shown here is derived from an EMBL/GenBank/DDBJ whole genome shotgun (WGS) entry which is preliminary data.</text>
</comment>
<evidence type="ECO:0000313" key="2">
    <source>
        <dbReference type="Proteomes" id="UP001161094"/>
    </source>
</evidence>
<sequence length="181" mass="20565">MQALDVIENTIAFHHSMNSADRLIEIHIVQARLRALRLAAFTGAVFPGEWSAQWNEAIVPDLLEFGFHARKVNEFCGLMEEDFGSINVKIVNISEDGPGVWETSYRNALNALMHMQTFSIGHAHADHRRTFLASEANLIATYIKVSTDRFPEVTVSLFGLVDCFLNRVLQKVREKHPQLRF</sequence>
<protein>
    <submittedName>
        <fullName evidence="1">Uncharacterized protein</fullName>
    </submittedName>
</protein>
<gene>
    <name evidence="1" type="ORF">N5D93_29195</name>
</gene>
<dbReference type="EMBL" id="JAOCDZ010000031">
    <property type="protein sequence ID" value="MDH0739908.1"/>
    <property type="molecule type" value="Genomic_DNA"/>
</dbReference>